<dbReference type="Proteomes" id="UP001056201">
    <property type="component" value="Chromosome 1"/>
</dbReference>
<reference evidence="2" key="1">
    <citation type="submission" date="2022-05" db="EMBL/GenBank/DDBJ databases">
        <title>An RpoN-dependent PEP-CTERM gene is involved in floc formation of an Aquincola tertiaricarbonis strain.</title>
        <authorList>
            <person name="Qiu D."/>
            <person name="Xia M."/>
        </authorList>
    </citation>
    <scope>NUCLEOTIDE SEQUENCE</scope>
    <source>
        <strain evidence="2">RN12</strain>
    </source>
</reference>
<evidence type="ECO:0000313" key="3">
    <source>
        <dbReference type="Proteomes" id="UP001056201"/>
    </source>
</evidence>
<dbReference type="InterPro" id="IPR009553">
    <property type="entry name" value="DUF1173"/>
</dbReference>
<proteinExistence type="predicted"/>
<evidence type="ECO:0000313" key="2">
    <source>
        <dbReference type="EMBL" id="URI07634.1"/>
    </source>
</evidence>
<feature type="compositionally biased region" description="Pro residues" evidence="1">
    <location>
        <begin position="397"/>
        <end position="414"/>
    </location>
</feature>
<dbReference type="RefSeq" id="WP_250195867.1">
    <property type="nucleotide sequence ID" value="NZ_CP097635.1"/>
</dbReference>
<dbReference type="Pfam" id="PF06666">
    <property type="entry name" value="DUF1173"/>
    <property type="match status" value="1"/>
</dbReference>
<dbReference type="EMBL" id="CP097635">
    <property type="protein sequence ID" value="URI07634.1"/>
    <property type="molecule type" value="Genomic_DNA"/>
</dbReference>
<evidence type="ECO:0000256" key="1">
    <source>
        <dbReference type="SAM" id="MobiDB-lite"/>
    </source>
</evidence>
<organism evidence="2 3">
    <name type="scientific">Aquincola tertiaricarbonis</name>
    <dbReference type="NCBI Taxonomy" id="391953"/>
    <lineage>
        <taxon>Bacteria</taxon>
        <taxon>Pseudomonadati</taxon>
        <taxon>Pseudomonadota</taxon>
        <taxon>Betaproteobacteria</taxon>
        <taxon>Burkholderiales</taxon>
        <taxon>Sphaerotilaceae</taxon>
        <taxon>Aquincola</taxon>
    </lineage>
</organism>
<gene>
    <name evidence="2" type="ORF">MW290_03145</name>
</gene>
<feature type="region of interest" description="Disordered" evidence="1">
    <location>
        <begin position="351"/>
        <end position="440"/>
    </location>
</feature>
<accession>A0ABY4S8Q2</accession>
<keyword evidence="3" id="KW-1185">Reference proteome</keyword>
<protein>
    <submittedName>
        <fullName evidence="2">DUF1173 domain-containing protein</fullName>
    </submittedName>
</protein>
<sequence length="440" mass="47261">MNTQRASEGPAGDTVPRYAIGADVLMPSDPGCTAALAAAYAQQLRPQCLCGGMEPNGPPMYLARRQGGYLVKRMPGTGHLHAPHCASYEVPPELGGRSELDAAVREDIANGCLIVKLDFPLTRQPGLLPPTPGGGTGDVRSSGRLSLRGLLHLLWQQAELHRWHPGFAGKRTWGLVRRHLLQAAGTTRVGGQSLAERLYIPEVFSVADKEALAWRRRQQWSHALPCAGVQPLLLVLAEMKHLAPCRHGHQLVLKHMPEELLWLDAGMAKALERRFEAELAAWGADDGLHLVLLATAVLSAAGKPSVQALTLMLTTATWLPALGVSQLPLLQRLVQDSRRFTTLLGADDRESGTWPTAVLTDTAAPPTPLYVDSEMDAEDPTEDRGVWRWSPSQGALPPLPPRAPVPARPLPTPPGRHSIGGSPGSTLEADSRPAPDVSAP</sequence>
<name>A0ABY4S8Q2_AQUTE</name>